<reference evidence="1 2" key="1">
    <citation type="submission" date="2008-10" db="EMBL/GenBank/DDBJ databases">
        <title>Draft genome sequence of Collinsella stercoris (DSM 13279).</title>
        <authorList>
            <person name="Sudarsanam P."/>
            <person name="Ley R."/>
            <person name="Guruge J."/>
            <person name="Turnbaugh P.J."/>
            <person name="Mahowald M."/>
            <person name="Liep D."/>
            <person name="Gordon J."/>
        </authorList>
    </citation>
    <scope>NUCLEOTIDE SEQUENCE [LARGE SCALE GENOMIC DNA]</scope>
    <source>
        <strain evidence="1 2">DSM 13279</strain>
    </source>
</reference>
<dbReference type="RefSeq" id="WP_006721799.1">
    <property type="nucleotide sequence ID" value="NZ_CP085935.1"/>
</dbReference>
<gene>
    <name evidence="1" type="ORF">COLSTE_02171</name>
</gene>
<dbReference type="EMBL" id="ABXJ01000128">
    <property type="protein sequence ID" value="EEA89629.1"/>
    <property type="molecule type" value="Genomic_DNA"/>
</dbReference>
<dbReference type="GeneID" id="98002252"/>
<dbReference type="STRING" id="445975.COLSTE_02171"/>
<dbReference type="Proteomes" id="UP000003560">
    <property type="component" value="Unassembled WGS sequence"/>
</dbReference>
<dbReference type="AlphaFoldDB" id="B6GDJ0"/>
<dbReference type="OrthoDB" id="10009577at2"/>
<organism evidence="1 2">
    <name type="scientific">Collinsella stercoris DSM 13279</name>
    <dbReference type="NCBI Taxonomy" id="445975"/>
    <lineage>
        <taxon>Bacteria</taxon>
        <taxon>Bacillati</taxon>
        <taxon>Actinomycetota</taxon>
        <taxon>Coriobacteriia</taxon>
        <taxon>Coriobacteriales</taxon>
        <taxon>Coriobacteriaceae</taxon>
        <taxon>Collinsella</taxon>
    </lineage>
</organism>
<sequence>MLFELFKRNSEVEELRELLSQAEDVTSSNPRDDQGRVLALDDVVLYNSARYRIVAMSHRGKVAIRHVSMHGGCGARWVPAECVSFITSQEVFR</sequence>
<dbReference type="HOGENOM" id="CLU_2394669_0_0_11"/>
<comment type="caution">
    <text evidence="1">The sequence shown here is derived from an EMBL/GenBank/DDBJ whole genome shotgun (WGS) entry which is preliminary data.</text>
</comment>
<accession>B6GDJ0</accession>
<evidence type="ECO:0000313" key="1">
    <source>
        <dbReference type="EMBL" id="EEA89629.1"/>
    </source>
</evidence>
<reference evidence="1 2" key="2">
    <citation type="submission" date="2008-10" db="EMBL/GenBank/DDBJ databases">
        <authorList>
            <person name="Fulton L."/>
            <person name="Clifton S."/>
            <person name="Fulton B."/>
            <person name="Xu J."/>
            <person name="Minx P."/>
            <person name="Pepin K.H."/>
            <person name="Johnson M."/>
            <person name="Thiruvilangam P."/>
            <person name="Bhonagiri V."/>
            <person name="Nash W.E."/>
            <person name="Mardis E.R."/>
            <person name="Wilson R.K."/>
        </authorList>
    </citation>
    <scope>NUCLEOTIDE SEQUENCE [LARGE SCALE GENOMIC DNA]</scope>
    <source>
        <strain evidence="1 2">DSM 13279</strain>
    </source>
</reference>
<name>B6GDJ0_9ACTN</name>
<proteinExistence type="predicted"/>
<evidence type="ECO:0000313" key="2">
    <source>
        <dbReference type="Proteomes" id="UP000003560"/>
    </source>
</evidence>
<keyword evidence="2" id="KW-1185">Reference proteome</keyword>
<protein>
    <submittedName>
        <fullName evidence="1">Uncharacterized protein</fullName>
    </submittedName>
</protein>